<proteinExistence type="predicted"/>
<dbReference type="Proteomes" id="UP000637074">
    <property type="component" value="Unassembled WGS sequence"/>
</dbReference>
<name>A0ABQ3N2T1_9BACI</name>
<keyword evidence="2" id="KW-1185">Reference proteome</keyword>
<accession>A0ABQ3N2T1</accession>
<evidence type="ECO:0000313" key="1">
    <source>
        <dbReference type="EMBL" id="GHH99263.1"/>
    </source>
</evidence>
<comment type="caution">
    <text evidence="1">The sequence shown here is derived from an EMBL/GenBank/DDBJ whole genome shotgun (WGS) entry which is preliminary data.</text>
</comment>
<sequence length="161" mass="18419">MGTKNIEELKLEVANLIGVNQELLEENVLPAINVKMKEFLDTFEAFFRERGFVVRRKNDSVRVSFDILHFRAVFNEKREILITRGKDQIALIPVKFQGESELKYNFESDSASQLVTEIGKQQMLSNDLKNPDVYYTGGESGPRFDDPLTILNSIFNGLDNV</sequence>
<reference evidence="1 2" key="1">
    <citation type="journal article" date="2022" name="Int. J. Syst. Evol. Microbiol.">
        <title>Neobacillus kokaensis sp. nov., isolated from soil.</title>
        <authorList>
            <person name="Yuki K."/>
            <person name="Matsubara H."/>
            <person name="Yamaguchi S."/>
        </authorList>
    </citation>
    <scope>NUCLEOTIDE SEQUENCE [LARGE SCALE GENOMIC DNA]</scope>
    <source>
        <strain evidence="1 2">LOB 377</strain>
    </source>
</reference>
<organism evidence="1 2">
    <name type="scientific">Neobacillus kokaensis</name>
    <dbReference type="NCBI Taxonomy" id="2759023"/>
    <lineage>
        <taxon>Bacteria</taxon>
        <taxon>Bacillati</taxon>
        <taxon>Bacillota</taxon>
        <taxon>Bacilli</taxon>
        <taxon>Bacillales</taxon>
        <taxon>Bacillaceae</taxon>
        <taxon>Neobacillus</taxon>
    </lineage>
</organism>
<evidence type="ECO:0000313" key="2">
    <source>
        <dbReference type="Proteomes" id="UP000637074"/>
    </source>
</evidence>
<dbReference type="EMBL" id="BNDS01000011">
    <property type="protein sequence ID" value="GHH99263.1"/>
    <property type="molecule type" value="Genomic_DNA"/>
</dbReference>
<protein>
    <submittedName>
        <fullName evidence="1">Uncharacterized protein</fullName>
    </submittedName>
</protein>
<dbReference type="RefSeq" id="WP_191273860.1">
    <property type="nucleotide sequence ID" value="NZ_BNDS01000011.1"/>
</dbReference>
<gene>
    <name evidence="1" type="ORF">AM1BK_28060</name>
</gene>